<dbReference type="PANTHER" id="PTHR34299:SF1">
    <property type="entry name" value="DIACYLGLYCEROL KINASE"/>
    <property type="match status" value="1"/>
</dbReference>
<evidence type="ECO:0000256" key="16">
    <source>
        <dbReference type="PIRSR" id="PIRSR600829-2"/>
    </source>
</evidence>
<evidence type="ECO:0000256" key="18">
    <source>
        <dbReference type="PIRSR" id="PIRSR600829-4"/>
    </source>
</evidence>
<keyword evidence="11" id="KW-0443">Lipid metabolism</keyword>
<evidence type="ECO:0000256" key="1">
    <source>
        <dbReference type="ARBA" id="ARBA00004651"/>
    </source>
</evidence>
<evidence type="ECO:0000256" key="7">
    <source>
        <dbReference type="ARBA" id="ARBA00022741"/>
    </source>
</evidence>
<evidence type="ECO:0000256" key="3">
    <source>
        <dbReference type="ARBA" id="ARBA00022475"/>
    </source>
</evidence>
<dbReference type="Gene3D" id="1.10.287.3610">
    <property type="match status" value="1"/>
</dbReference>
<feature type="transmembrane region" description="Helical" evidence="19">
    <location>
        <begin position="32"/>
        <end position="51"/>
    </location>
</feature>
<feature type="binding site" evidence="17">
    <location>
        <position position="77"/>
    </location>
    <ligand>
        <name>ATP</name>
        <dbReference type="ChEBI" id="CHEBI:30616"/>
    </ligand>
</feature>
<proteinExistence type="inferred from homology"/>
<keyword evidence="12 19" id="KW-0472">Membrane</keyword>
<keyword evidence="8 20" id="KW-0418">Kinase</keyword>
<dbReference type="GO" id="GO:0046872">
    <property type="term" value="F:metal ion binding"/>
    <property type="evidence" value="ECO:0007669"/>
    <property type="project" value="UniProtKB-KW"/>
</dbReference>
<keyword evidence="3" id="KW-1003">Cell membrane</keyword>
<feature type="binding site" evidence="17">
    <location>
        <position position="10"/>
    </location>
    <ligand>
        <name>ATP</name>
        <dbReference type="ChEBI" id="CHEBI:30616"/>
    </ligand>
</feature>
<feature type="transmembrane region" description="Helical" evidence="19">
    <location>
        <begin position="57"/>
        <end position="76"/>
    </location>
</feature>
<evidence type="ECO:0000256" key="14">
    <source>
        <dbReference type="ARBA" id="ARBA00023264"/>
    </source>
</evidence>
<evidence type="ECO:0000256" key="2">
    <source>
        <dbReference type="ARBA" id="ARBA00005967"/>
    </source>
</evidence>
<keyword evidence="13" id="KW-0594">Phospholipid biosynthesis</keyword>
<accession>A0A0X8GZN1</accession>
<dbReference type="CDD" id="cd14263">
    <property type="entry name" value="DAGK_IM_like"/>
    <property type="match status" value="1"/>
</dbReference>
<dbReference type="PANTHER" id="PTHR34299">
    <property type="entry name" value="DIACYLGLYCEROL KINASE"/>
    <property type="match status" value="1"/>
</dbReference>
<keyword evidence="21" id="KW-1185">Reference proteome</keyword>
<keyword evidence="10 19" id="KW-1133">Transmembrane helix</keyword>
<gene>
    <name evidence="20" type="ORF">AOC36_05065</name>
</gene>
<keyword evidence="4" id="KW-0444">Lipid biosynthesis</keyword>
<evidence type="ECO:0000256" key="9">
    <source>
        <dbReference type="ARBA" id="ARBA00022840"/>
    </source>
</evidence>
<dbReference type="KEGG" id="erl:AOC36_05065"/>
<comment type="similarity">
    <text evidence="2">Belongs to the bacterial diacylglycerol kinase family.</text>
</comment>
<dbReference type="GO" id="GO:0005524">
    <property type="term" value="F:ATP binding"/>
    <property type="evidence" value="ECO:0007669"/>
    <property type="project" value="UniProtKB-KW"/>
</dbReference>
<evidence type="ECO:0000256" key="19">
    <source>
        <dbReference type="SAM" id="Phobius"/>
    </source>
</evidence>
<dbReference type="GO" id="GO:0008654">
    <property type="term" value="P:phospholipid biosynthetic process"/>
    <property type="evidence" value="ECO:0007669"/>
    <property type="project" value="UniProtKB-KW"/>
</dbReference>
<evidence type="ECO:0000256" key="12">
    <source>
        <dbReference type="ARBA" id="ARBA00023136"/>
    </source>
</evidence>
<name>A0A0X8GZN1_9FIRM</name>
<dbReference type="EMBL" id="CP013213">
    <property type="protein sequence ID" value="AMC93368.1"/>
    <property type="molecule type" value="Genomic_DNA"/>
</dbReference>
<keyword evidence="6 19" id="KW-0812">Transmembrane</keyword>
<keyword evidence="18" id="KW-0479">Metal-binding</keyword>
<dbReference type="OrthoDB" id="9789934at2"/>
<evidence type="ECO:0000256" key="8">
    <source>
        <dbReference type="ARBA" id="ARBA00022777"/>
    </source>
</evidence>
<evidence type="ECO:0000313" key="20">
    <source>
        <dbReference type="EMBL" id="AMC93368.1"/>
    </source>
</evidence>
<evidence type="ECO:0000256" key="13">
    <source>
        <dbReference type="ARBA" id="ARBA00023209"/>
    </source>
</evidence>
<dbReference type="InterPro" id="IPR000829">
    <property type="entry name" value="DAGK"/>
</dbReference>
<dbReference type="RefSeq" id="WP_067632078.1">
    <property type="nucleotide sequence ID" value="NZ_CP013213.1"/>
</dbReference>
<keyword evidence="7 17" id="KW-0547">Nucleotide-binding</keyword>
<evidence type="ECO:0000313" key="21">
    <source>
        <dbReference type="Proteomes" id="UP000063781"/>
    </source>
</evidence>
<dbReference type="InterPro" id="IPR036945">
    <property type="entry name" value="DAGK_sf"/>
</dbReference>
<comment type="subcellular location">
    <subcellularLocation>
        <location evidence="1">Cell membrane</location>
        <topology evidence="1">Multi-pass membrane protein</topology>
    </subcellularLocation>
</comment>
<keyword evidence="18" id="KW-0460">Magnesium</keyword>
<feature type="binding site" evidence="16">
    <location>
        <position position="10"/>
    </location>
    <ligand>
        <name>substrate</name>
    </ligand>
</feature>
<evidence type="ECO:0000256" key="5">
    <source>
        <dbReference type="ARBA" id="ARBA00022679"/>
    </source>
</evidence>
<dbReference type="Proteomes" id="UP000063781">
    <property type="component" value="Chromosome"/>
</dbReference>
<evidence type="ECO:0000256" key="11">
    <source>
        <dbReference type="ARBA" id="ARBA00023098"/>
    </source>
</evidence>
<evidence type="ECO:0000256" key="10">
    <source>
        <dbReference type="ARBA" id="ARBA00022989"/>
    </source>
</evidence>
<evidence type="ECO:0000256" key="4">
    <source>
        <dbReference type="ARBA" id="ARBA00022516"/>
    </source>
</evidence>
<keyword evidence="14" id="KW-1208">Phospholipid metabolism</keyword>
<dbReference type="GO" id="GO:0016301">
    <property type="term" value="F:kinase activity"/>
    <property type="evidence" value="ECO:0007669"/>
    <property type="project" value="UniProtKB-KW"/>
</dbReference>
<dbReference type="Pfam" id="PF01219">
    <property type="entry name" value="DAGK_prokar"/>
    <property type="match status" value="1"/>
</dbReference>
<comment type="cofactor">
    <cofactor evidence="18">
        <name>Mg(2+)</name>
        <dbReference type="ChEBI" id="CHEBI:18420"/>
    </cofactor>
    <text evidence="18">Mn(2+), Zn(2+), Cd(2+) and Co(2+) support activity to lesser extents.</text>
</comment>
<feature type="active site" description="Proton acceptor" evidence="15">
    <location>
        <position position="70"/>
    </location>
</feature>
<feature type="binding site" evidence="17">
    <location>
        <begin position="95"/>
        <end position="96"/>
    </location>
    <ligand>
        <name>ATP</name>
        <dbReference type="ChEBI" id="CHEBI:30616"/>
    </ligand>
</feature>
<evidence type="ECO:0000256" key="17">
    <source>
        <dbReference type="PIRSR" id="PIRSR600829-3"/>
    </source>
</evidence>
<feature type="binding site" evidence="18">
    <location>
        <position position="77"/>
    </location>
    <ligand>
        <name>a divalent metal cation</name>
        <dbReference type="ChEBI" id="CHEBI:60240"/>
    </ligand>
</feature>
<protein>
    <submittedName>
        <fullName evidence="20">Diacylglycerol kinase</fullName>
    </submittedName>
</protein>
<dbReference type="AlphaFoldDB" id="A0A0X8GZN1"/>
<feature type="transmembrane region" description="Helical" evidence="19">
    <location>
        <begin position="97"/>
        <end position="119"/>
    </location>
</feature>
<keyword evidence="5" id="KW-0808">Transferase</keyword>
<reference evidence="20 21" key="1">
    <citation type="submission" date="2015-10" db="EMBL/GenBank/DDBJ databases">
        <title>Erysipelothrix larvae sp. LV19 isolated from the larval gut of the rhinoceros beetle, Trypoxylus dichotomus.</title>
        <authorList>
            <person name="Lim S."/>
            <person name="Kim B.-C."/>
        </authorList>
    </citation>
    <scope>NUCLEOTIDE SEQUENCE [LARGE SCALE GENOMIC DNA]</scope>
    <source>
        <strain evidence="20 21">LV19</strain>
    </source>
</reference>
<feature type="binding site" evidence="16">
    <location>
        <position position="70"/>
    </location>
    <ligand>
        <name>substrate</name>
    </ligand>
</feature>
<organism evidence="20 21">
    <name type="scientific">Erysipelothrix larvae</name>
    <dbReference type="NCBI Taxonomy" id="1514105"/>
    <lineage>
        <taxon>Bacteria</taxon>
        <taxon>Bacillati</taxon>
        <taxon>Bacillota</taxon>
        <taxon>Erysipelotrichia</taxon>
        <taxon>Erysipelotrichales</taxon>
        <taxon>Erysipelotrichaceae</taxon>
        <taxon>Erysipelothrix</taxon>
    </lineage>
</organism>
<sequence>MHSILDVLKRTIYKFRCAFQGFYAGIRYDRSILIQVIFALISIILFSFIGISVIEWLFIISAIFIVLIAEFLNSAIEDICDLLIKKYDLHVKEIKDIAAAAVLLAALYAVVVGVVILGGKIL</sequence>
<dbReference type="GO" id="GO:0005886">
    <property type="term" value="C:plasma membrane"/>
    <property type="evidence" value="ECO:0007669"/>
    <property type="project" value="UniProtKB-SubCell"/>
</dbReference>
<evidence type="ECO:0000256" key="15">
    <source>
        <dbReference type="PIRSR" id="PIRSR600829-1"/>
    </source>
</evidence>
<evidence type="ECO:0000256" key="6">
    <source>
        <dbReference type="ARBA" id="ARBA00022692"/>
    </source>
</evidence>
<keyword evidence="9 17" id="KW-0067">ATP-binding</keyword>
<dbReference type="STRING" id="1514105.AOC36_05065"/>